<organism evidence="2 3">
    <name type="scientific">Pseudoalteromonas luteoviolacea H33</name>
    <dbReference type="NCBI Taxonomy" id="1365251"/>
    <lineage>
        <taxon>Bacteria</taxon>
        <taxon>Pseudomonadati</taxon>
        <taxon>Pseudomonadota</taxon>
        <taxon>Gammaproteobacteria</taxon>
        <taxon>Alteromonadales</taxon>
        <taxon>Pseudoalteromonadaceae</taxon>
        <taxon>Pseudoalteromonas</taxon>
    </lineage>
</organism>
<sequence>MMAVIFEVTLKSEGKEAYFDIATELKNLLVKQAGFISIERFVNVSDPDRYVSLSFWDNKESVLGWRDQFEHKRAQALGKAELFVDFRLRVANVIRDYGMSNMKASNEV</sequence>
<dbReference type="InterPro" id="IPR052936">
    <property type="entry name" value="Jasmonate_Hydroxylase-like"/>
</dbReference>
<evidence type="ECO:0000313" key="3">
    <source>
        <dbReference type="Proteomes" id="UP000076503"/>
    </source>
</evidence>
<evidence type="ECO:0000259" key="1">
    <source>
        <dbReference type="PROSITE" id="PS51725"/>
    </source>
</evidence>
<dbReference type="InterPro" id="IPR007138">
    <property type="entry name" value="ABM_dom"/>
</dbReference>
<dbReference type="Proteomes" id="UP000076503">
    <property type="component" value="Unassembled WGS sequence"/>
</dbReference>
<name>A0A167BA83_9GAMM</name>
<dbReference type="PATRIC" id="fig|1365251.3.peg.4586"/>
<evidence type="ECO:0000313" key="2">
    <source>
        <dbReference type="EMBL" id="KZN46307.1"/>
    </source>
</evidence>
<dbReference type="EMBL" id="AUXZ01000119">
    <property type="protein sequence ID" value="KZN46307.1"/>
    <property type="molecule type" value="Genomic_DNA"/>
</dbReference>
<dbReference type="Pfam" id="PF03992">
    <property type="entry name" value="ABM"/>
    <property type="match status" value="1"/>
</dbReference>
<accession>A0A167BA83</accession>
<dbReference type="RefSeq" id="WP_063363747.1">
    <property type="nucleotide sequence ID" value="NZ_AUXZ01000119.1"/>
</dbReference>
<protein>
    <recommendedName>
        <fullName evidence="1">ABM domain-containing protein</fullName>
    </recommendedName>
</protein>
<dbReference type="Gene3D" id="3.30.70.100">
    <property type="match status" value="1"/>
</dbReference>
<dbReference type="SUPFAM" id="SSF54909">
    <property type="entry name" value="Dimeric alpha+beta barrel"/>
    <property type="match status" value="1"/>
</dbReference>
<gene>
    <name evidence="2" type="ORF">N476_04035</name>
</gene>
<dbReference type="InterPro" id="IPR011008">
    <property type="entry name" value="Dimeric_a/b-barrel"/>
</dbReference>
<comment type="caution">
    <text evidence="2">The sequence shown here is derived from an EMBL/GenBank/DDBJ whole genome shotgun (WGS) entry which is preliminary data.</text>
</comment>
<dbReference type="OrthoDB" id="9797060at2"/>
<proteinExistence type="predicted"/>
<dbReference type="PANTHER" id="PTHR37811">
    <property type="entry name" value="BLL5343 PROTEIN"/>
    <property type="match status" value="1"/>
</dbReference>
<feature type="domain" description="ABM" evidence="1">
    <location>
        <begin position="2"/>
        <end position="90"/>
    </location>
</feature>
<dbReference type="AlphaFoldDB" id="A0A167BA83"/>
<reference evidence="2 3" key="1">
    <citation type="submission" date="2013-07" db="EMBL/GenBank/DDBJ databases">
        <title>Comparative Genomic and Metabolomic Analysis of Twelve Strains of Pseudoalteromonas luteoviolacea.</title>
        <authorList>
            <person name="Vynne N.G."/>
            <person name="Mansson M."/>
            <person name="Gram L."/>
        </authorList>
    </citation>
    <scope>NUCLEOTIDE SEQUENCE [LARGE SCALE GENOMIC DNA]</scope>
    <source>
        <strain evidence="2 3">H33</strain>
    </source>
</reference>
<dbReference type="PANTHER" id="PTHR37811:SF2">
    <property type="entry name" value="ABM DOMAIN-CONTAINING PROTEIN"/>
    <property type="match status" value="1"/>
</dbReference>
<dbReference type="PROSITE" id="PS51725">
    <property type="entry name" value="ABM"/>
    <property type="match status" value="1"/>
</dbReference>